<feature type="signal peptide" evidence="1">
    <location>
        <begin position="1"/>
        <end position="25"/>
    </location>
</feature>
<dbReference type="EMBL" id="CP066681">
    <property type="protein sequence ID" value="QQG37099.1"/>
    <property type="molecule type" value="Genomic_DNA"/>
</dbReference>
<sequence>MSMRLHFLTALLAFALLTGVRPAWANTQFSGAYLLHVCEMDAKGKEKVRGGHTACQAYITGVVDYHRILQSMKLAPKIDICVPSKTPITDVHRVVLAYLRKHKENDAFIAAPVVTMALYKSYPCK</sequence>
<accession>A0A7T5UHA8</accession>
<feature type="chain" id="PRO_5032739506" description="Rap1a immunity protein domain-containing protein" evidence="1">
    <location>
        <begin position="26"/>
        <end position="125"/>
    </location>
</feature>
<dbReference type="Pfam" id="PF18602">
    <property type="entry name" value="Rap1a"/>
    <property type="match status" value="1"/>
</dbReference>
<feature type="domain" description="Rap1a immunity protein" evidence="2">
    <location>
        <begin position="30"/>
        <end position="124"/>
    </location>
</feature>
<reference evidence="3 4" key="1">
    <citation type="submission" date="2020-07" db="EMBL/GenBank/DDBJ databases">
        <title>Huge and variable diversity of episymbiotic CPR bacteria and DPANN archaea in groundwater ecosystems.</title>
        <authorList>
            <person name="He C.Y."/>
            <person name="Keren R."/>
            <person name="Whittaker M."/>
            <person name="Farag I.F."/>
            <person name="Doudna J."/>
            <person name="Cate J.H.D."/>
            <person name="Banfield J.F."/>
        </authorList>
    </citation>
    <scope>NUCLEOTIDE SEQUENCE [LARGE SCALE GENOMIC DNA]</scope>
    <source>
        <strain evidence="3">NC_groundwater_70_Ag_B-0.1um_54_66</strain>
    </source>
</reference>
<dbReference type="Gene3D" id="1.10.890.40">
    <property type="match status" value="1"/>
</dbReference>
<name>A0A7T5UHA8_9BACT</name>
<organism evidence="3 4">
    <name type="scientific">Micavibrio aeruginosavorus</name>
    <dbReference type="NCBI Taxonomy" id="349221"/>
    <lineage>
        <taxon>Bacteria</taxon>
        <taxon>Pseudomonadati</taxon>
        <taxon>Bdellovibrionota</taxon>
        <taxon>Bdellovibrionia</taxon>
        <taxon>Bdellovibrionales</taxon>
        <taxon>Pseudobdellovibrionaceae</taxon>
        <taxon>Micavibrio</taxon>
    </lineage>
</organism>
<proteinExistence type="predicted"/>
<evidence type="ECO:0000313" key="4">
    <source>
        <dbReference type="Proteomes" id="UP000595362"/>
    </source>
</evidence>
<dbReference type="InterPro" id="IPR041238">
    <property type="entry name" value="Rap1a"/>
</dbReference>
<evidence type="ECO:0000313" key="3">
    <source>
        <dbReference type="EMBL" id="QQG37099.1"/>
    </source>
</evidence>
<evidence type="ECO:0000259" key="2">
    <source>
        <dbReference type="Pfam" id="PF18602"/>
    </source>
</evidence>
<dbReference type="Proteomes" id="UP000595362">
    <property type="component" value="Chromosome"/>
</dbReference>
<dbReference type="AlphaFoldDB" id="A0A7T5UHA8"/>
<gene>
    <name evidence="3" type="ORF">HYS17_04865</name>
</gene>
<protein>
    <recommendedName>
        <fullName evidence="2">Rap1a immunity protein domain-containing protein</fullName>
    </recommendedName>
</protein>
<evidence type="ECO:0000256" key="1">
    <source>
        <dbReference type="SAM" id="SignalP"/>
    </source>
</evidence>
<keyword evidence="1" id="KW-0732">Signal</keyword>